<evidence type="ECO:0000313" key="11">
    <source>
        <dbReference type="EnsemblMetazoa" id="tetur33g00410.1"/>
    </source>
</evidence>
<keyword evidence="12" id="KW-1185">Reference proteome</keyword>
<dbReference type="HOGENOM" id="CLU_014678_0_0_1"/>
<evidence type="ECO:0000256" key="4">
    <source>
        <dbReference type="ARBA" id="ARBA00022833"/>
    </source>
</evidence>
<dbReference type="GO" id="GO:0016586">
    <property type="term" value="C:RSC-type complex"/>
    <property type="evidence" value="ECO:0007669"/>
    <property type="project" value="TreeGrafter"/>
</dbReference>
<reference evidence="12" key="1">
    <citation type="submission" date="2011-08" db="EMBL/GenBank/DDBJ databases">
        <authorList>
            <person name="Rombauts S."/>
        </authorList>
    </citation>
    <scope>NUCLEOTIDE SEQUENCE</scope>
    <source>
        <strain evidence="12">London</strain>
    </source>
</reference>
<dbReference type="CDD" id="cd21750">
    <property type="entry name" value="ZnB-Zn_SUZ12"/>
    <property type="match status" value="1"/>
</dbReference>
<reference evidence="11" key="2">
    <citation type="submission" date="2015-06" db="UniProtKB">
        <authorList>
            <consortium name="EnsemblMetazoa"/>
        </authorList>
    </citation>
    <scope>IDENTIFICATION</scope>
</reference>
<sequence>MDDSQIGPLATIAKPTQIYRYLRNRHLISPIFLHRTLSYMKHRMSRSHKARKNFKVDSIYVRVAAKNDDDNSSERKIQNLSIACVGVFSKNFDNKMRANLELSLVKFCHKKRNDPHSPVSSVTIGSCEIPINPNDQAPTPVTLTVPKEFFSLSNGQLVKYYSLHFKITATKSSVNGETKSDDSDTPSFKKRKVSHSEEFTRELTVIDRNHKCVLTNGEYQIVLVEASQETNTSQVNNQVNNHKVSSWESVSRAQDNSAVVFEKGPVLVFHLMWTDNPGKLLLLNLPLSCPNNENNSLLYNGGTQNQLLKKNGLKTCSSSSSVSNLDLIEKNTKASGKITYRFLHGEVVLQQTKSSQDLKCPWCSLKCKVVMSLMHHLKNCHMRFNFSLIPDPKGYKINVTVNENFDGSYAGNPYDLSHPTIGHAFSKKGPVRRSPVTQLIYLKPKKLSLPQFVKTDDPDGIISIRPYIRGHNRQYYQSTDCFPIKPQEIDEDSEAEIDPEWMRIKTQLMIDEFTDVNEGEKEVMKLWNLHGMKHGYVGDCQIPAACEKFVDQYWQEIFNRGLYKNFILHLNNLFDFGILPATHMRSVIKRLNQYRKQIIKKQESNK</sequence>
<dbReference type="GO" id="GO:0031490">
    <property type="term" value="F:chromatin DNA binding"/>
    <property type="evidence" value="ECO:0007669"/>
    <property type="project" value="TreeGrafter"/>
</dbReference>
<accession>T1L2C3</accession>
<dbReference type="GO" id="GO:0008270">
    <property type="term" value="F:zinc ion binding"/>
    <property type="evidence" value="ECO:0007669"/>
    <property type="project" value="UniProtKB-KW"/>
</dbReference>
<keyword evidence="3" id="KW-0863">Zinc-finger</keyword>
<keyword evidence="6" id="KW-0805">Transcription regulation</keyword>
<dbReference type="OrthoDB" id="166746at2759"/>
<gene>
    <name evidence="11" type="primary">107369666</name>
</gene>
<keyword evidence="2" id="KW-0479">Metal-binding</keyword>
<comment type="similarity">
    <text evidence="1">Belongs to the VEFS (VRN2-EMF2-FIS2-SU(Z)12) family.</text>
</comment>
<protein>
    <submittedName>
        <fullName evidence="11">Uncharacterized protein</fullName>
    </submittedName>
</protein>
<feature type="domain" description="Polycomb protein SUZ12-like zinc finger" evidence="10">
    <location>
        <begin position="336"/>
        <end position="403"/>
    </location>
</feature>
<dbReference type="CDD" id="cd21740">
    <property type="entry name" value="C2_II_SUZ12"/>
    <property type="match status" value="1"/>
</dbReference>
<dbReference type="PANTHER" id="PTHR22597:SF0">
    <property type="entry name" value="POLYCOMB PROTEIN SUZ12"/>
    <property type="match status" value="1"/>
</dbReference>
<dbReference type="EMBL" id="CAEY01000944">
    <property type="status" value="NOT_ANNOTATED_CDS"/>
    <property type="molecule type" value="Genomic_DNA"/>
</dbReference>
<organism evidence="11 12">
    <name type="scientific">Tetranychus urticae</name>
    <name type="common">Two-spotted spider mite</name>
    <dbReference type="NCBI Taxonomy" id="32264"/>
    <lineage>
        <taxon>Eukaryota</taxon>
        <taxon>Metazoa</taxon>
        <taxon>Ecdysozoa</taxon>
        <taxon>Arthropoda</taxon>
        <taxon>Chelicerata</taxon>
        <taxon>Arachnida</taxon>
        <taxon>Acari</taxon>
        <taxon>Acariformes</taxon>
        <taxon>Trombidiformes</taxon>
        <taxon>Prostigmata</taxon>
        <taxon>Eleutherengona</taxon>
        <taxon>Raphignathae</taxon>
        <taxon>Tetranychoidea</taxon>
        <taxon>Tetranychidae</taxon>
        <taxon>Tetranychus</taxon>
    </lineage>
</organism>
<proteinExistence type="inferred from homology"/>
<dbReference type="AlphaFoldDB" id="T1L2C3"/>
<name>T1L2C3_TETUR</name>
<dbReference type="InterPro" id="IPR019135">
    <property type="entry name" value="Polycomb_protein_VEFS-Box"/>
</dbReference>
<keyword evidence="5" id="KW-0156">Chromatin regulator</keyword>
<evidence type="ECO:0000256" key="3">
    <source>
        <dbReference type="ARBA" id="ARBA00022771"/>
    </source>
</evidence>
<evidence type="ECO:0000256" key="2">
    <source>
        <dbReference type="ARBA" id="ARBA00022723"/>
    </source>
</evidence>
<evidence type="ECO:0000313" key="12">
    <source>
        <dbReference type="Proteomes" id="UP000015104"/>
    </source>
</evidence>
<evidence type="ECO:0000259" key="10">
    <source>
        <dbReference type="Pfam" id="PF23320"/>
    </source>
</evidence>
<dbReference type="GO" id="GO:0006325">
    <property type="term" value="P:chromatin organization"/>
    <property type="evidence" value="ECO:0007669"/>
    <property type="project" value="UniProtKB-KW"/>
</dbReference>
<dbReference type="PANTHER" id="PTHR22597">
    <property type="entry name" value="POLYCOMB GROUP PROTEIN"/>
    <property type="match status" value="1"/>
</dbReference>
<evidence type="ECO:0000256" key="1">
    <source>
        <dbReference type="ARBA" id="ARBA00007416"/>
    </source>
</evidence>
<evidence type="ECO:0000256" key="8">
    <source>
        <dbReference type="SAM" id="MobiDB-lite"/>
    </source>
</evidence>
<evidence type="ECO:0000256" key="5">
    <source>
        <dbReference type="ARBA" id="ARBA00022853"/>
    </source>
</evidence>
<dbReference type="CDD" id="cd21551">
    <property type="entry name" value="VEFS-box_SUZ12"/>
    <property type="match status" value="1"/>
</dbReference>
<dbReference type="Proteomes" id="UP000015104">
    <property type="component" value="Unassembled WGS sequence"/>
</dbReference>
<feature type="region of interest" description="Disordered" evidence="8">
    <location>
        <begin position="173"/>
        <end position="193"/>
    </location>
</feature>
<dbReference type="InterPro" id="IPR057540">
    <property type="entry name" value="Znf_SUZ12"/>
</dbReference>
<evidence type="ECO:0000259" key="9">
    <source>
        <dbReference type="Pfam" id="PF09733"/>
    </source>
</evidence>
<dbReference type="KEGG" id="tut:107369666"/>
<dbReference type="OMA" id="VSQCAVN"/>
<dbReference type="GO" id="GO:0035098">
    <property type="term" value="C:ESC/E(Z) complex"/>
    <property type="evidence" value="ECO:0007669"/>
    <property type="project" value="TreeGrafter"/>
</dbReference>
<evidence type="ECO:0000256" key="7">
    <source>
        <dbReference type="ARBA" id="ARBA00023163"/>
    </source>
</evidence>
<dbReference type="EnsemblMetazoa" id="tetur33g00410.1">
    <property type="protein sequence ID" value="tetur33g00410.1"/>
    <property type="gene ID" value="tetur33g00410"/>
</dbReference>
<dbReference type="Pfam" id="PF23320">
    <property type="entry name" value="Zn_SUZ12"/>
    <property type="match status" value="1"/>
</dbReference>
<keyword evidence="7" id="KW-0804">Transcription</keyword>
<keyword evidence="4" id="KW-0862">Zinc</keyword>
<dbReference type="Pfam" id="PF09733">
    <property type="entry name" value="VEFS-Box"/>
    <property type="match status" value="1"/>
</dbReference>
<feature type="domain" description="Polycomb protein VEFS-Box" evidence="9">
    <location>
        <begin position="465"/>
        <end position="584"/>
    </location>
</feature>
<dbReference type="STRING" id="32264.T1L2C3"/>
<dbReference type="eggNOG" id="KOG2350">
    <property type="taxonomic scope" value="Eukaryota"/>
</dbReference>
<evidence type="ECO:0000256" key="6">
    <source>
        <dbReference type="ARBA" id="ARBA00023015"/>
    </source>
</evidence>